<keyword evidence="4 6" id="KW-1133">Transmembrane helix</keyword>
<keyword evidence="5 6" id="KW-0472">Membrane</keyword>
<comment type="caution">
    <text evidence="7">The sequence shown here is derived from an EMBL/GenBank/DDBJ whole genome shotgun (WGS) entry which is preliminary data.</text>
</comment>
<dbReference type="Gene3D" id="1.10.3860.10">
    <property type="entry name" value="Sodium:dicarboxylate symporter"/>
    <property type="match status" value="1"/>
</dbReference>
<dbReference type="InterPro" id="IPR001991">
    <property type="entry name" value="Na-dicarboxylate_symporter"/>
</dbReference>
<protein>
    <submittedName>
        <fullName evidence="7">Serine/threonine transporter SstT</fullName>
    </submittedName>
</protein>
<evidence type="ECO:0000256" key="1">
    <source>
        <dbReference type="ARBA" id="ARBA00004141"/>
    </source>
</evidence>
<sequence>MFAALARLSLVTRILIAIILGFLVAYLFPNSAEYFNILGELFIKALKSIAPILVFVLVLASIANFKVGGGASNLKPILFLYAIGMLLVALSAIIISTLFPSTLIFTHASDAALQPPGSVAEVLKNLLLSFITNPITALHEMKLILLVFWLGLLDLALRFVMVQRQQNR</sequence>
<feature type="transmembrane region" description="Helical" evidence="6">
    <location>
        <begin position="7"/>
        <end position="28"/>
    </location>
</feature>
<comment type="subcellular location">
    <subcellularLocation>
        <location evidence="1">Membrane</location>
        <topology evidence="1">Multi-pass membrane protein</topology>
    </subcellularLocation>
</comment>
<evidence type="ECO:0000313" key="8">
    <source>
        <dbReference type="Proteomes" id="UP000490535"/>
    </source>
</evidence>
<dbReference type="EMBL" id="WNDP01000025">
    <property type="protein sequence ID" value="KAF1026327.1"/>
    <property type="molecule type" value="Genomic_DNA"/>
</dbReference>
<dbReference type="Pfam" id="PF00375">
    <property type="entry name" value="SDF"/>
    <property type="match status" value="1"/>
</dbReference>
<evidence type="ECO:0000256" key="2">
    <source>
        <dbReference type="ARBA" id="ARBA00022448"/>
    </source>
</evidence>
<accession>A0A833PH69</accession>
<proteinExistence type="predicted"/>
<feature type="transmembrane region" description="Helical" evidence="6">
    <location>
        <begin position="77"/>
        <end position="99"/>
    </location>
</feature>
<feature type="transmembrane region" description="Helical" evidence="6">
    <location>
        <begin position="48"/>
        <end position="65"/>
    </location>
</feature>
<organism evidence="7 8">
    <name type="scientific">Acinetobacter bereziniae</name>
    <name type="common">Acinetobacter genomosp. 10</name>
    <dbReference type="NCBI Taxonomy" id="106648"/>
    <lineage>
        <taxon>Bacteria</taxon>
        <taxon>Pseudomonadati</taxon>
        <taxon>Pseudomonadota</taxon>
        <taxon>Gammaproteobacteria</taxon>
        <taxon>Moraxellales</taxon>
        <taxon>Moraxellaceae</taxon>
        <taxon>Acinetobacter</taxon>
    </lineage>
</organism>
<evidence type="ECO:0000256" key="5">
    <source>
        <dbReference type="ARBA" id="ARBA00023136"/>
    </source>
</evidence>
<dbReference type="AlphaFoldDB" id="A0A833PH69"/>
<dbReference type="SUPFAM" id="SSF118215">
    <property type="entry name" value="Proton glutamate symport protein"/>
    <property type="match status" value="1"/>
</dbReference>
<evidence type="ECO:0000256" key="3">
    <source>
        <dbReference type="ARBA" id="ARBA00022692"/>
    </source>
</evidence>
<name>A0A833PH69_ACIBZ</name>
<reference evidence="8" key="1">
    <citation type="journal article" date="2020" name="MBio">
        <title>Horizontal gene transfer to a defensive symbiont with a reduced genome amongst a multipartite beetle microbiome.</title>
        <authorList>
            <person name="Waterworth S.C."/>
            <person name="Florez L.V."/>
            <person name="Rees E.R."/>
            <person name="Hertweck C."/>
            <person name="Kaltenpoth M."/>
            <person name="Kwan J.C."/>
        </authorList>
    </citation>
    <scope>NUCLEOTIDE SEQUENCE [LARGE SCALE GENOMIC DNA]</scope>
</reference>
<evidence type="ECO:0000313" key="7">
    <source>
        <dbReference type="EMBL" id="KAF1026327.1"/>
    </source>
</evidence>
<feature type="transmembrane region" description="Helical" evidence="6">
    <location>
        <begin position="143"/>
        <end position="161"/>
    </location>
</feature>
<keyword evidence="3 6" id="KW-0812">Transmembrane</keyword>
<evidence type="ECO:0000256" key="6">
    <source>
        <dbReference type="SAM" id="Phobius"/>
    </source>
</evidence>
<dbReference type="Proteomes" id="UP000490535">
    <property type="component" value="Unassembled WGS sequence"/>
</dbReference>
<keyword evidence="2" id="KW-0813">Transport</keyword>
<gene>
    <name evidence="7" type="primary">sstT_2</name>
    <name evidence="7" type="ORF">GAK29_01361</name>
</gene>
<dbReference type="InterPro" id="IPR036458">
    <property type="entry name" value="Na:dicarbo_symporter_sf"/>
</dbReference>
<dbReference type="GO" id="GO:0016020">
    <property type="term" value="C:membrane"/>
    <property type="evidence" value="ECO:0007669"/>
    <property type="project" value="UniProtKB-SubCell"/>
</dbReference>
<dbReference type="GO" id="GO:0015293">
    <property type="term" value="F:symporter activity"/>
    <property type="evidence" value="ECO:0007669"/>
    <property type="project" value="InterPro"/>
</dbReference>
<evidence type="ECO:0000256" key="4">
    <source>
        <dbReference type="ARBA" id="ARBA00022989"/>
    </source>
</evidence>